<dbReference type="SMART" id="SM00382">
    <property type="entry name" value="AAA"/>
    <property type="match status" value="1"/>
</dbReference>
<dbReference type="InterPro" id="IPR003593">
    <property type="entry name" value="AAA+_ATPase"/>
</dbReference>
<keyword evidence="4" id="KW-0067">ATP-binding</keyword>
<keyword evidence="2" id="KW-0235">DNA replication</keyword>
<dbReference type="InterPro" id="IPR049945">
    <property type="entry name" value="AAA_22"/>
</dbReference>
<evidence type="ECO:0000313" key="7">
    <source>
        <dbReference type="Proteomes" id="UP000258613"/>
    </source>
</evidence>
<feature type="domain" description="AAA+ ATPase" evidence="5">
    <location>
        <begin position="39"/>
        <end position="173"/>
    </location>
</feature>
<dbReference type="SUPFAM" id="SSF52540">
    <property type="entry name" value="P-loop containing nucleoside triphosphate hydrolases"/>
    <property type="match status" value="1"/>
</dbReference>
<dbReference type="InterPro" id="IPR055237">
    <property type="entry name" value="Cdc6_lid"/>
</dbReference>
<evidence type="ECO:0000256" key="4">
    <source>
        <dbReference type="ARBA" id="ARBA00022840"/>
    </source>
</evidence>
<dbReference type="KEGG" id="nag:AArcMg_2354"/>
<dbReference type="GO" id="GO:0016887">
    <property type="term" value="F:ATP hydrolysis activity"/>
    <property type="evidence" value="ECO:0007669"/>
    <property type="project" value="InterPro"/>
</dbReference>
<proteinExistence type="inferred from homology"/>
<dbReference type="Pfam" id="PF13401">
    <property type="entry name" value="AAA_22"/>
    <property type="match status" value="1"/>
</dbReference>
<dbReference type="OrthoDB" id="270161at2157"/>
<protein>
    <submittedName>
        <fullName evidence="6">Cdc6-related protein, AAA superfamily ATPase</fullName>
    </submittedName>
</protein>
<dbReference type="PANTHER" id="PTHR10763:SF22">
    <property type="entry name" value="ORC1-TYPE DNA REPLICATION PROTEIN"/>
    <property type="match status" value="1"/>
</dbReference>
<dbReference type="GO" id="GO:0005524">
    <property type="term" value="F:ATP binding"/>
    <property type="evidence" value="ECO:0007669"/>
    <property type="project" value="UniProtKB-KW"/>
</dbReference>
<dbReference type="RefSeq" id="WP_117368984.1">
    <property type="nucleotide sequence ID" value="NZ_CP027033.1"/>
</dbReference>
<gene>
    <name evidence="6" type="ORF">AArcMg_2354</name>
</gene>
<evidence type="ECO:0000313" key="6">
    <source>
        <dbReference type="EMBL" id="AXR82348.1"/>
    </source>
</evidence>
<dbReference type="AlphaFoldDB" id="A0A346PS53"/>
<dbReference type="Gene3D" id="3.40.50.300">
    <property type="entry name" value="P-loop containing nucleotide triphosphate hydrolases"/>
    <property type="match status" value="1"/>
</dbReference>
<dbReference type="PANTHER" id="PTHR10763">
    <property type="entry name" value="CELL DIVISION CONTROL PROTEIN 6-RELATED"/>
    <property type="match status" value="1"/>
</dbReference>
<evidence type="ECO:0000256" key="2">
    <source>
        <dbReference type="ARBA" id="ARBA00022705"/>
    </source>
</evidence>
<dbReference type="GeneID" id="37642842"/>
<comment type="similarity">
    <text evidence="1">Belongs to the CDC6/cdc18 family.</text>
</comment>
<dbReference type="Pfam" id="PF22703">
    <property type="entry name" value="Cdc6_lid"/>
    <property type="match status" value="1"/>
</dbReference>
<reference evidence="7" key="1">
    <citation type="submission" date="2018-02" db="EMBL/GenBank/DDBJ databases">
        <title>Phenotypic and genomic properties of facultatively anaerobic sulfur-reducing natronoarchaea from hypersaline soda lakes.</title>
        <authorList>
            <person name="Sorokin D.Y."/>
            <person name="Kublanov I.V."/>
            <person name="Roman P."/>
            <person name="Sinninghe Damste J.S."/>
            <person name="Golyshin P.N."/>
            <person name="Rojo D."/>
            <person name="Ciordia S."/>
            <person name="Mena M.D.C."/>
            <person name="Ferrer M."/>
            <person name="Messina E."/>
            <person name="Smedile F."/>
            <person name="La Spada G."/>
            <person name="La Cono V."/>
            <person name="Yakimov M.M."/>
        </authorList>
    </citation>
    <scope>NUCLEOTIDE SEQUENCE [LARGE SCALE GENOMIC DNA]</scope>
    <source>
        <strain evidence="7">AArc-Mg</strain>
    </source>
</reference>
<dbReference type="InterPro" id="IPR050311">
    <property type="entry name" value="ORC1/CDC6"/>
</dbReference>
<keyword evidence="7" id="KW-1185">Reference proteome</keyword>
<evidence type="ECO:0000256" key="3">
    <source>
        <dbReference type="ARBA" id="ARBA00022741"/>
    </source>
</evidence>
<organism evidence="6 7">
    <name type="scientific">Natrarchaeobaculum sulfurireducens</name>
    <dbReference type="NCBI Taxonomy" id="2044521"/>
    <lineage>
        <taxon>Archaea</taxon>
        <taxon>Methanobacteriati</taxon>
        <taxon>Methanobacteriota</taxon>
        <taxon>Stenosarchaea group</taxon>
        <taxon>Halobacteria</taxon>
        <taxon>Halobacteriales</taxon>
        <taxon>Natrialbaceae</taxon>
        <taxon>Natrarchaeobaculum</taxon>
    </lineage>
</organism>
<dbReference type="InterPro" id="IPR027417">
    <property type="entry name" value="P-loop_NTPase"/>
</dbReference>
<keyword evidence="3" id="KW-0547">Nucleotide-binding</keyword>
<dbReference type="EMBL" id="CP027033">
    <property type="protein sequence ID" value="AXR82348.1"/>
    <property type="molecule type" value="Genomic_DNA"/>
</dbReference>
<evidence type="ECO:0000259" key="5">
    <source>
        <dbReference type="SMART" id="SM00382"/>
    </source>
</evidence>
<evidence type="ECO:0000256" key="1">
    <source>
        <dbReference type="ARBA" id="ARBA00006184"/>
    </source>
</evidence>
<sequence>MITDARALQRSFVPQELQHRDGQISYLSAALKPITQNSPGEHVFIHGPSGAGKTTLARHVAERLEATAFGFRWGYVNCMSDSSTNAVLQRLVRDTGLAAHLSTDGTPASEFYDQFRSYDGQLLVILDEVDCLEDESVLHALYDMPNVTMVVITIDEDNMLARCDSRVRSRLQSMTTVALEKYTLAQLVDILRARIRAGLAPGVITSAAIAEIADRAAGDAREAIAMLRQAVMVVDSSPEPKITVDVVHRVEDDAREEIRRDRVDDLGTHKRLLYDIIDAAGKIGVTELRETYEQRCSVPKAGSTRRRYLASLEEKYELIASSGNGRGKTYRVTEP</sequence>
<name>A0A346PS53_9EURY</name>
<dbReference type="Proteomes" id="UP000258613">
    <property type="component" value="Chromosome"/>
</dbReference>
<accession>A0A346PS53</accession>
<dbReference type="CDD" id="cd00009">
    <property type="entry name" value="AAA"/>
    <property type="match status" value="1"/>
</dbReference>
<dbReference type="Gene3D" id="1.10.8.60">
    <property type="match status" value="1"/>
</dbReference>
<dbReference type="GO" id="GO:0006260">
    <property type="term" value="P:DNA replication"/>
    <property type="evidence" value="ECO:0007669"/>
    <property type="project" value="UniProtKB-KW"/>
</dbReference>